<dbReference type="EMBL" id="MFKO01000007">
    <property type="protein sequence ID" value="OGG41581.1"/>
    <property type="molecule type" value="Genomic_DNA"/>
</dbReference>
<dbReference type="InterPro" id="IPR027417">
    <property type="entry name" value="P-loop_NTPase"/>
</dbReference>
<sequence>MIIGITGTNGAGKGVVVDYLKSKGFAHYSNSGYISEELVRRGMELTRSNMRLVGNEFRERYGAGYLAEVALQKAAESGVENIANEAIRSTGEAQKIKEAGGYLILVDADRKTRYERIFKRKSGKDLIDFDTFVEQEEREWYGTEGEHDMNIRKVMDMADFSILNDSTVEELYKKIDEVLSKIKTSAS</sequence>
<dbReference type="Gene3D" id="3.40.50.300">
    <property type="entry name" value="P-loop containing nucleotide triphosphate hydrolases"/>
    <property type="match status" value="1"/>
</dbReference>
<dbReference type="Proteomes" id="UP000176322">
    <property type="component" value="Unassembled WGS sequence"/>
</dbReference>
<evidence type="ECO:0008006" key="3">
    <source>
        <dbReference type="Google" id="ProtNLM"/>
    </source>
</evidence>
<proteinExistence type="predicted"/>
<organism evidence="1 2">
    <name type="scientific">Candidatus Kaiserbacteria bacterium RIFCSPHIGHO2_01_FULL_46_22</name>
    <dbReference type="NCBI Taxonomy" id="1798475"/>
    <lineage>
        <taxon>Bacteria</taxon>
        <taxon>Candidatus Kaiseribacteriota</taxon>
    </lineage>
</organism>
<accession>A0A1F6BXF1</accession>
<reference evidence="1 2" key="1">
    <citation type="journal article" date="2016" name="Nat. Commun.">
        <title>Thousands of microbial genomes shed light on interconnected biogeochemical processes in an aquifer system.</title>
        <authorList>
            <person name="Anantharaman K."/>
            <person name="Brown C.T."/>
            <person name="Hug L.A."/>
            <person name="Sharon I."/>
            <person name="Castelle C.J."/>
            <person name="Probst A.J."/>
            <person name="Thomas B.C."/>
            <person name="Singh A."/>
            <person name="Wilkins M.J."/>
            <person name="Karaoz U."/>
            <person name="Brodie E.L."/>
            <person name="Williams K.H."/>
            <person name="Hubbard S.S."/>
            <person name="Banfield J.F."/>
        </authorList>
    </citation>
    <scope>NUCLEOTIDE SEQUENCE [LARGE SCALE GENOMIC DNA]</scope>
</reference>
<dbReference type="AlphaFoldDB" id="A0A1F6BXF1"/>
<protein>
    <recommendedName>
        <fullName evidence="3">Dephospho-CoA kinase</fullName>
    </recommendedName>
</protein>
<name>A0A1F6BXF1_9BACT</name>
<comment type="caution">
    <text evidence="1">The sequence shown here is derived from an EMBL/GenBank/DDBJ whole genome shotgun (WGS) entry which is preliminary data.</text>
</comment>
<dbReference type="Pfam" id="PF13238">
    <property type="entry name" value="AAA_18"/>
    <property type="match status" value="1"/>
</dbReference>
<dbReference type="PANTHER" id="PTHR41930">
    <property type="entry name" value="UPF0200 PROTEIN MJ1399"/>
    <property type="match status" value="1"/>
</dbReference>
<evidence type="ECO:0000313" key="2">
    <source>
        <dbReference type="Proteomes" id="UP000176322"/>
    </source>
</evidence>
<dbReference type="STRING" id="1798475.A2837_00360"/>
<gene>
    <name evidence="1" type="ORF">A2837_00360</name>
</gene>
<evidence type="ECO:0000313" key="1">
    <source>
        <dbReference type="EMBL" id="OGG41581.1"/>
    </source>
</evidence>
<dbReference type="PANTHER" id="PTHR41930:SF1">
    <property type="entry name" value="DEPHOSPHO-COA KINASE"/>
    <property type="match status" value="1"/>
</dbReference>
<dbReference type="SUPFAM" id="SSF52540">
    <property type="entry name" value="P-loop containing nucleoside triphosphate hydrolases"/>
    <property type="match status" value="1"/>
</dbReference>